<dbReference type="CDD" id="cd00761">
    <property type="entry name" value="Glyco_tranf_GTA_type"/>
    <property type="match status" value="1"/>
</dbReference>
<reference evidence="2 3" key="1">
    <citation type="submission" date="2016-03" db="EMBL/GenBank/DDBJ databases">
        <authorList>
            <person name="Ploux O."/>
        </authorList>
    </citation>
    <scope>NUCLEOTIDE SEQUENCE [LARGE SCALE GENOMIC DNA]</scope>
    <source>
        <strain evidence="2 3">R-45370</strain>
    </source>
</reference>
<dbReference type="SUPFAM" id="SSF53448">
    <property type="entry name" value="Nucleotide-diphospho-sugar transferases"/>
    <property type="match status" value="1"/>
</dbReference>
<dbReference type="STRING" id="980561.A1359_03350"/>
<evidence type="ECO:0000313" key="3">
    <source>
        <dbReference type="Proteomes" id="UP000078476"/>
    </source>
</evidence>
<feature type="domain" description="Glycosyltransferase 2-like" evidence="1">
    <location>
        <begin position="7"/>
        <end position="132"/>
    </location>
</feature>
<keyword evidence="3" id="KW-1185">Reference proteome</keyword>
<evidence type="ECO:0000259" key="1">
    <source>
        <dbReference type="Pfam" id="PF00535"/>
    </source>
</evidence>
<dbReference type="Proteomes" id="UP000078476">
    <property type="component" value="Unassembled WGS sequence"/>
</dbReference>
<dbReference type="GO" id="GO:0016758">
    <property type="term" value="F:hexosyltransferase activity"/>
    <property type="evidence" value="ECO:0007669"/>
    <property type="project" value="UniProtKB-ARBA"/>
</dbReference>
<organism evidence="2 3">
    <name type="scientific">Methylomonas lenta</name>
    <dbReference type="NCBI Taxonomy" id="980561"/>
    <lineage>
        <taxon>Bacteria</taxon>
        <taxon>Pseudomonadati</taxon>
        <taxon>Pseudomonadota</taxon>
        <taxon>Gammaproteobacteria</taxon>
        <taxon>Methylococcales</taxon>
        <taxon>Methylococcaceae</taxon>
        <taxon>Methylomonas</taxon>
    </lineage>
</organism>
<dbReference type="AlphaFoldDB" id="A0A177NR02"/>
<name>A0A177NR02_9GAMM</name>
<sequence>MPEAIVSILVPVYNGDQYISEAIQSALTQTYQNFELLIVNDGSTDNSKSIIMNYLGDPRIRYFEQQNAGVAAARNLAIKHAKGKYIGFLDQDDCWLPDKLSTQVQFLETHQEFAFIHSRQGYIQADSTPISHYPKDWVTDLHGECFAELFKRNRIAVLTVLLRKNVIDEIGYFNETVSRVDDYELWLRICSKYPIGFQDKKLALYRCHETNASHDYVKMEQAELSALESLYDLNKEVFKCIDKATLNDRFATLHTEVANGFFWQKQNYKSALHHYLKALHFKPFCWKNIKQTFWCLLPTNQRKVLVWYLLKLQQTIHRA</sequence>
<dbReference type="EMBL" id="LUUI01000044">
    <property type="protein sequence ID" value="OAI20508.1"/>
    <property type="molecule type" value="Genomic_DNA"/>
</dbReference>
<accession>A0A177NR02</accession>
<evidence type="ECO:0000313" key="2">
    <source>
        <dbReference type="EMBL" id="OAI20508.1"/>
    </source>
</evidence>
<dbReference type="Pfam" id="PF00535">
    <property type="entry name" value="Glycos_transf_2"/>
    <property type="match status" value="1"/>
</dbReference>
<dbReference type="PANTHER" id="PTHR22916:SF3">
    <property type="entry name" value="UDP-GLCNAC:BETAGAL BETA-1,3-N-ACETYLGLUCOSAMINYLTRANSFERASE-LIKE PROTEIN 1"/>
    <property type="match status" value="1"/>
</dbReference>
<comment type="caution">
    <text evidence="2">The sequence shown here is derived from an EMBL/GenBank/DDBJ whole genome shotgun (WGS) entry which is preliminary data.</text>
</comment>
<protein>
    <recommendedName>
        <fullName evidence="1">Glycosyltransferase 2-like domain-containing protein</fullName>
    </recommendedName>
</protein>
<dbReference type="InterPro" id="IPR029044">
    <property type="entry name" value="Nucleotide-diphossugar_trans"/>
</dbReference>
<gene>
    <name evidence="2" type="ORF">A1359_03350</name>
</gene>
<dbReference type="OrthoDB" id="9805612at2"/>
<proteinExistence type="predicted"/>
<dbReference type="RefSeq" id="WP_066977900.1">
    <property type="nucleotide sequence ID" value="NZ_LUUI01000044.1"/>
</dbReference>
<dbReference type="PANTHER" id="PTHR22916">
    <property type="entry name" value="GLYCOSYLTRANSFERASE"/>
    <property type="match status" value="1"/>
</dbReference>
<dbReference type="Gene3D" id="3.90.550.10">
    <property type="entry name" value="Spore Coat Polysaccharide Biosynthesis Protein SpsA, Chain A"/>
    <property type="match status" value="1"/>
</dbReference>
<dbReference type="InterPro" id="IPR001173">
    <property type="entry name" value="Glyco_trans_2-like"/>
</dbReference>